<dbReference type="Proteomes" id="UP000543379">
    <property type="component" value="Unassembled WGS sequence"/>
</dbReference>
<name>A0A841WAP0_9LIST</name>
<dbReference type="EMBL" id="JAAROV010000002">
    <property type="protein sequence ID" value="MBC1316583.1"/>
    <property type="molecule type" value="Genomic_DNA"/>
</dbReference>
<protein>
    <submittedName>
        <fullName evidence="1">Uncharacterized protein</fullName>
    </submittedName>
</protein>
<dbReference type="AlphaFoldDB" id="A0A841WAP0"/>
<organism evidence="1 2">
    <name type="scientific">Listeria booriae</name>
    <dbReference type="NCBI Taxonomy" id="1552123"/>
    <lineage>
        <taxon>Bacteria</taxon>
        <taxon>Bacillati</taxon>
        <taxon>Bacillota</taxon>
        <taxon>Bacilli</taxon>
        <taxon>Bacillales</taxon>
        <taxon>Listeriaceae</taxon>
        <taxon>Listeria</taxon>
    </lineage>
</organism>
<accession>A0A841WAP0</accession>
<evidence type="ECO:0000313" key="2">
    <source>
        <dbReference type="Proteomes" id="UP000543379"/>
    </source>
</evidence>
<proteinExistence type="predicted"/>
<evidence type="ECO:0000313" key="1">
    <source>
        <dbReference type="EMBL" id="MBC1316583.1"/>
    </source>
</evidence>
<dbReference type="RefSeq" id="WP_185356981.1">
    <property type="nucleotide sequence ID" value="NZ_JAARMZ010000010.1"/>
</dbReference>
<comment type="caution">
    <text evidence="1">The sequence shown here is derived from an EMBL/GenBank/DDBJ whole genome shotgun (WGS) entry which is preliminary data.</text>
</comment>
<gene>
    <name evidence="1" type="ORF">HB811_07345</name>
</gene>
<reference evidence="1 2" key="1">
    <citation type="submission" date="2020-03" db="EMBL/GenBank/DDBJ databases">
        <title>Soil Listeria distribution.</title>
        <authorList>
            <person name="Liao J."/>
            <person name="Wiedmann M."/>
        </authorList>
    </citation>
    <scope>NUCLEOTIDE SEQUENCE [LARGE SCALE GENOMIC DNA]</scope>
    <source>
        <strain evidence="1 2">FSL L7-1816</strain>
    </source>
</reference>
<sequence>MEQEVKLSNKTFMDLHEQVRKNKSSIRVLEEDSKEYRERISELEKEQELKEATLTYIIEKAINEALKPYADENTILKDQIKDLQIDKYKTAYNAWKWVSVSAGLVIVGFIMTSFINAIVN</sequence>